<dbReference type="EMBL" id="JAWRLE010000009">
    <property type="protein sequence ID" value="MEB2578886.1"/>
    <property type="molecule type" value="Genomic_DNA"/>
</dbReference>
<keyword evidence="2" id="KW-1185">Reference proteome</keyword>
<sequence length="122" mass="13513">MSMMLEVLREFGGISFIFDLKEGEVFLSAIGDLGGGKKVEIVANDRLTGEVVHYTFMEGEGDGFKKKKYGAEIILSADSCEYAGHKLEELRSRGGFSTPEFVQLSNLKSTGKVMDTFFVLRK</sequence>
<comment type="caution">
    <text evidence="1">The sequence shown here is derived from an EMBL/GenBank/DDBJ whole genome shotgun (WGS) entry which is preliminary data.</text>
</comment>
<gene>
    <name evidence="1" type="ORF">SB593_07910</name>
</gene>
<dbReference type="RefSeq" id="WP_143328684.1">
    <property type="nucleotide sequence ID" value="NZ_JAWRKY010000013.1"/>
</dbReference>
<reference evidence="1 2" key="1">
    <citation type="journal article" date="2023" name="Front. Microbiol.">
        <title>Genomic analyses of Burkholderia respiratory isolates indicates two evolutionarily distinct B. anthina clades.</title>
        <authorList>
            <person name="Pham A."/>
            <person name="Volmer J.G."/>
            <person name="Chambers D.C."/>
            <person name="Smith D.J."/>
            <person name="Reid D.W."/>
            <person name="Burr L."/>
            <person name="Wells T.J."/>
        </authorList>
    </citation>
    <scope>NUCLEOTIDE SEQUENCE [LARGE SCALE GENOMIC DNA]</scope>
    <source>
        <strain evidence="1 2">BCCIQ07A</strain>
    </source>
</reference>
<accession>A0ABU5WJI0</accession>
<proteinExistence type="predicted"/>
<dbReference type="Proteomes" id="UP001304467">
    <property type="component" value="Unassembled WGS sequence"/>
</dbReference>
<name>A0ABU5WJI0_9BURK</name>
<protein>
    <submittedName>
        <fullName evidence="1">Uncharacterized protein</fullName>
    </submittedName>
</protein>
<evidence type="ECO:0000313" key="2">
    <source>
        <dbReference type="Proteomes" id="UP001304467"/>
    </source>
</evidence>
<evidence type="ECO:0000313" key="1">
    <source>
        <dbReference type="EMBL" id="MEB2578886.1"/>
    </source>
</evidence>
<organism evidence="1 2">
    <name type="scientific">Burkholderia anthinoferrum</name>
    <dbReference type="NCBI Taxonomy" id="3090833"/>
    <lineage>
        <taxon>Bacteria</taxon>
        <taxon>Pseudomonadati</taxon>
        <taxon>Pseudomonadota</taxon>
        <taxon>Betaproteobacteria</taxon>
        <taxon>Burkholderiales</taxon>
        <taxon>Burkholderiaceae</taxon>
        <taxon>Burkholderia</taxon>
    </lineage>
</organism>